<evidence type="ECO:0000313" key="7">
    <source>
        <dbReference type="EMBL" id="VFS47556.1"/>
    </source>
</evidence>
<feature type="domain" description="Mannitol dehydrogenase N-terminal" evidence="4">
    <location>
        <begin position="27"/>
        <end position="275"/>
    </location>
</feature>
<evidence type="ECO:0000256" key="1">
    <source>
        <dbReference type="ARBA" id="ARBA00023002"/>
    </source>
</evidence>
<dbReference type="PROSITE" id="PS00974">
    <property type="entry name" value="MANNITOL_DHGENASE"/>
    <property type="match status" value="1"/>
</dbReference>
<dbReference type="Proteomes" id="UP000373449">
    <property type="component" value="Unassembled WGS sequence"/>
</dbReference>
<sequence>MSITSNSTQLADDVQVPNYDRKALKSRIVHLGLGAFHRGHQAVYHHELLNQAPSDWGICAINLVGGEQLIKSLREQDHRYTVLEQDSESQSWKNIGSIHATLHPELDGLNAVLEKLAEPQVAIISLTITEKGYCVQSGNGALDWNNSAIIHDLNHPEQPISALGVLAAGFKLRQQRGLTPVTVLSCDNIPENGQVIGRALLEFCDRQDPQLAQWIRSNITFPSTMVDRIVPAMTPAALELVSHKLGVADDCAIVCEPFRQWVIEDNFIAGRPEWENVGPQLVKDVVPFEEMKLRMLNGSHSFLAYLGFLAGYTYIYQCMEDPAFKRATLKLMLQEQAPTLTIGGDVDLEAYAQTLIHRFANKEVKHQTAQIACDGSQKLPQRILEPMRKLIAMGKPFPCQAMAIAGWLRYLSGNDENNQSYQVNDPLFSSLSQTLSGAETPEQKVLALLSCRDIFPQDLATNPAVIAAITDSYRQIMTKGTAAAVASLSL</sequence>
<dbReference type="SUPFAM" id="SSF48179">
    <property type="entry name" value="6-phosphogluconate dehydrogenase C-terminal domain-like"/>
    <property type="match status" value="1"/>
</dbReference>
<dbReference type="InterPro" id="IPR013328">
    <property type="entry name" value="6PGD_dom2"/>
</dbReference>
<reference evidence="8" key="2">
    <citation type="submission" date="2017-09" db="EMBL/GenBank/DDBJ databases">
        <title>FDA dAtabase for Regulatory Grade micrObial Sequences (FDA-ARGOS): Supporting development and validation of Infectious Disease Dx tests.</title>
        <authorList>
            <person name="Minogue T."/>
            <person name="Wolcott M."/>
            <person name="Wasieloski L."/>
            <person name="Aguilar W."/>
            <person name="Moore D."/>
            <person name="Tallon L."/>
            <person name="Sadzewicz L."/>
            <person name="Ott S."/>
            <person name="Zhao X."/>
            <person name="Nagaraj S."/>
            <person name="Vavikolanu K."/>
            <person name="Aluvathingal J."/>
            <person name="Nadendla S."/>
            <person name="Sichtig H."/>
        </authorList>
    </citation>
    <scope>NUCLEOTIDE SEQUENCE [LARGE SCALE GENOMIC DNA]</scope>
    <source>
        <strain evidence="8">FDAARGOS_387</strain>
    </source>
</reference>
<dbReference type="InterPro" id="IPR008927">
    <property type="entry name" value="6-PGluconate_DH-like_C_sf"/>
</dbReference>
<reference evidence="7 9" key="3">
    <citation type="submission" date="2019-03" db="EMBL/GenBank/DDBJ databases">
        <authorList>
            <consortium name="Pathogen Informatics"/>
        </authorList>
    </citation>
    <scope>NUCLEOTIDE SEQUENCE [LARGE SCALE GENOMIC DNA]</scope>
    <source>
        <strain evidence="7 9">NCTC12282</strain>
    </source>
</reference>
<dbReference type="EMBL" id="CAADJA010000002">
    <property type="protein sequence ID" value="VFS47556.1"/>
    <property type="molecule type" value="Genomic_DNA"/>
</dbReference>
<keyword evidence="2" id="KW-0520">NAD</keyword>
<feature type="domain" description="Mannitol dehydrogenase C-terminal" evidence="5">
    <location>
        <begin position="284"/>
        <end position="476"/>
    </location>
</feature>
<dbReference type="SUPFAM" id="SSF51735">
    <property type="entry name" value="NAD(P)-binding Rossmann-fold domains"/>
    <property type="match status" value="1"/>
</dbReference>
<name>A0A2C6DKN0_9GAMM</name>
<dbReference type="PANTHER" id="PTHR43362:SF1">
    <property type="entry name" value="MANNITOL DEHYDROGENASE 2-RELATED"/>
    <property type="match status" value="1"/>
</dbReference>
<comment type="similarity">
    <text evidence="3">Belongs to the mannitol dehydrogenase family. UxuB subfamily.</text>
</comment>
<dbReference type="GO" id="GO:0016616">
    <property type="term" value="F:oxidoreductase activity, acting on the CH-OH group of donors, NAD or NADP as acceptor"/>
    <property type="evidence" value="ECO:0007669"/>
    <property type="project" value="UniProtKB-ARBA"/>
</dbReference>
<dbReference type="Gene3D" id="1.10.1040.10">
    <property type="entry name" value="N-(1-d-carboxylethyl)-l-norvaline Dehydrogenase, domain 2"/>
    <property type="match status" value="1"/>
</dbReference>
<reference evidence="6" key="1">
    <citation type="submission" date="2017-09" db="EMBL/GenBank/DDBJ databases">
        <title>FDA dAtabase for Regulatory Grade micrObial Sequences (FDA-ARGOS): Supporting development and validation of Infectious Disease Dx tests.</title>
        <authorList>
            <person name="Minogue T."/>
            <person name="Wolcott M."/>
            <person name="Wasieloski L."/>
            <person name="Aguilar W."/>
            <person name="Moore D."/>
            <person name="Tallon L.J."/>
            <person name="Sadzewicz L."/>
            <person name="Ott S."/>
            <person name="Zhao X."/>
            <person name="Nagaraj S."/>
            <person name="Vavikolanu K."/>
            <person name="Aluvathingal J."/>
            <person name="Nadendla S."/>
            <person name="Sichtig H."/>
        </authorList>
    </citation>
    <scope>NUCLEOTIDE SEQUENCE</scope>
    <source>
        <strain evidence="6">FDAARGOS_387</strain>
    </source>
</reference>
<evidence type="ECO:0000256" key="2">
    <source>
        <dbReference type="ARBA" id="ARBA00023027"/>
    </source>
</evidence>
<protein>
    <submittedName>
        <fullName evidence="6">Fructuronate reductase</fullName>
    </submittedName>
    <submittedName>
        <fullName evidence="7">Polyol:NADP oxidoreductase</fullName>
        <ecNumber evidence="7">1.1.1.-</ecNumber>
    </submittedName>
</protein>
<dbReference type="AlphaFoldDB" id="A0A2C6DKN0"/>
<dbReference type="PRINTS" id="PR00084">
    <property type="entry name" value="MTLDHDRGNASE"/>
</dbReference>
<keyword evidence="1 7" id="KW-0560">Oxidoreductase</keyword>
<evidence type="ECO:0000259" key="5">
    <source>
        <dbReference type="Pfam" id="PF08125"/>
    </source>
</evidence>
<dbReference type="FunFam" id="3.40.50.720:FF:000129">
    <property type="entry name" value="D-mannonate oxidoreductase"/>
    <property type="match status" value="1"/>
</dbReference>
<gene>
    <name evidence="7" type="primary">por_3</name>
    <name evidence="6" type="ORF">CRN84_08300</name>
    <name evidence="7" type="ORF">NCTC12282_02494</name>
</gene>
<evidence type="ECO:0000259" key="4">
    <source>
        <dbReference type="Pfam" id="PF01232"/>
    </source>
</evidence>
<dbReference type="Pfam" id="PF01232">
    <property type="entry name" value="Mannitol_dh"/>
    <property type="match status" value="1"/>
</dbReference>
<dbReference type="InterPro" id="IPR000669">
    <property type="entry name" value="Mannitol_DH"/>
</dbReference>
<dbReference type="InterPro" id="IPR050988">
    <property type="entry name" value="Mannitol_DH/Oxidoreductase"/>
</dbReference>
<evidence type="ECO:0000313" key="6">
    <source>
        <dbReference type="EMBL" id="PHI29324.1"/>
    </source>
</evidence>
<evidence type="ECO:0000313" key="9">
    <source>
        <dbReference type="Proteomes" id="UP000373449"/>
    </source>
</evidence>
<dbReference type="GO" id="GO:0019594">
    <property type="term" value="P:mannitol metabolic process"/>
    <property type="evidence" value="ECO:0007669"/>
    <property type="project" value="InterPro"/>
</dbReference>
<organism evidence="6 8">
    <name type="scientific">Budvicia aquatica</name>
    <dbReference type="NCBI Taxonomy" id="82979"/>
    <lineage>
        <taxon>Bacteria</taxon>
        <taxon>Pseudomonadati</taxon>
        <taxon>Pseudomonadota</taxon>
        <taxon>Gammaproteobacteria</taxon>
        <taxon>Enterobacterales</taxon>
        <taxon>Budviciaceae</taxon>
        <taxon>Budvicia</taxon>
    </lineage>
</organism>
<dbReference type="Pfam" id="PF08125">
    <property type="entry name" value="Mannitol_dh_C"/>
    <property type="match status" value="1"/>
</dbReference>
<dbReference type="STRING" id="1111728.GCA_000427805_01654"/>
<accession>A0A2C6DKN0</accession>
<dbReference type="InterPro" id="IPR023027">
    <property type="entry name" value="Mannitol_DH_CS"/>
</dbReference>
<dbReference type="InterPro" id="IPR036291">
    <property type="entry name" value="NAD(P)-bd_dom_sf"/>
</dbReference>
<dbReference type="InterPro" id="IPR013131">
    <property type="entry name" value="Mannitol_DH_N"/>
</dbReference>
<dbReference type="RefSeq" id="WP_029094657.1">
    <property type="nucleotide sequence ID" value="NZ_CAADJA010000002.1"/>
</dbReference>
<dbReference type="InterPro" id="IPR013118">
    <property type="entry name" value="Mannitol_DH_C"/>
</dbReference>
<evidence type="ECO:0000313" key="8">
    <source>
        <dbReference type="Proteomes" id="UP000224974"/>
    </source>
</evidence>
<proteinExistence type="inferred from homology"/>
<dbReference type="PANTHER" id="PTHR43362">
    <property type="entry name" value="MANNITOL DEHYDROGENASE DSF1-RELATED"/>
    <property type="match status" value="1"/>
</dbReference>
<keyword evidence="8" id="KW-1185">Reference proteome</keyword>
<dbReference type="Gene3D" id="3.40.50.720">
    <property type="entry name" value="NAD(P)-binding Rossmann-like Domain"/>
    <property type="match status" value="1"/>
</dbReference>
<dbReference type="EC" id="1.1.1.-" evidence="7"/>
<dbReference type="Proteomes" id="UP000224974">
    <property type="component" value="Unassembled WGS sequence"/>
</dbReference>
<dbReference type="EMBL" id="PDDX01000001">
    <property type="protein sequence ID" value="PHI29324.1"/>
    <property type="molecule type" value="Genomic_DNA"/>
</dbReference>
<dbReference type="OrthoDB" id="271711at2"/>
<evidence type="ECO:0000256" key="3">
    <source>
        <dbReference type="ARBA" id="ARBA00061451"/>
    </source>
</evidence>